<evidence type="ECO:0000313" key="2">
    <source>
        <dbReference type="Proteomes" id="UP000265663"/>
    </source>
</evidence>
<protein>
    <submittedName>
        <fullName evidence="1">MFS permease</fullName>
    </submittedName>
</protein>
<accession>A0A3M7MB13</accession>
<dbReference type="EMBL" id="KE747827">
    <property type="protein sequence ID" value="RMZ71711.1"/>
    <property type="molecule type" value="Genomic_DNA"/>
</dbReference>
<dbReference type="Proteomes" id="UP000265663">
    <property type="component" value="Unassembled WGS sequence"/>
</dbReference>
<dbReference type="AlphaFoldDB" id="A0A3M7MB13"/>
<name>A0A3M7MB13_9PLEO</name>
<reference evidence="1 2" key="1">
    <citation type="journal article" date="2014" name="PLoS ONE">
        <title>De novo Genome Assembly of the Fungal Plant Pathogen Pyrenophora semeniperda.</title>
        <authorList>
            <person name="Soliai M.M."/>
            <person name="Meyer S.E."/>
            <person name="Udall J.A."/>
            <person name="Elzinga D.E."/>
            <person name="Hermansen R.A."/>
            <person name="Bodily P.M."/>
            <person name="Hart A.A."/>
            <person name="Coleman C.E."/>
        </authorList>
    </citation>
    <scope>NUCLEOTIDE SEQUENCE [LARGE SCALE GENOMIC DNA]</scope>
    <source>
        <strain evidence="1 2">CCB06</strain>
        <tissue evidence="1">Mycelium</tissue>
    </source>
</reference>
<sequence>MKVPVYKIMVENRSGRPNTYIVSQDPPQTNEGASAKSLPLVITRIEAPPESTANFTIHRPSPYFAWVMISHGEPSHGVATSMTLNKAVKLGEMHDGTLTPGTTLQFDFKDRMPNFSHAEHIADQSGPGTFAIQTSSDFTRDDIRSSKLVLLLRLTTKDGSLTFVYPDHMLIGVGDDQRPWSAFAPEPAMTYTLQPKTIFYLYAMNHEERSILDVTVLSEGLKLDFTGDQDYQVRVVHEPSGKLTLQE</sequence>
<organism evidence="1 2">
    <name type="scientific">Pyrenophora seminiperda CCB06</name>
    <dbReference type="NCBI Taxonomy" id="1302712"/>
    <lineage>
        <taxon>Eukaryota</taxon>
        <taxon>Fungi</taxon>
        <taxon>Dikarya</taxon>
        <taxon>Ascomycota</taxon>
        <taxon>Pezizomycotina</taxon>
        <taxon>Dothideomycetes</taxon>
        <taxon>Pleosporomycetidae</taxon>
        <taxon>Pleosporales</taxon>
        <taxon>Pleosporineae</taxon>
        <taxon>Pleosporaceae</taxon>
        <taxon>Pyrenophora</taxon>
    </lineage>
</organism>
<proteinExistence type="predicted"/>
<evidence type="ECO:0000313" key="1">
    <source>
        <dbReference type="EMBL" id="RMZ71711.1"/>
    </source>
</evidence>
<gene>
    <name evidence="1" type="ORF">GMOD_00006854</name>
</gene>
<keyword evidence="2" id="KW-1185">Reference proteome</keyword>